<dbReference type="AlphaFoldDB" id="A0A315ZT87"/>
<dbReference type="Gene3D" id="1.10.10.660">
    <property type="entry name" value="conserved protein of unknown function from Enterococcus faecalis V583"/>
    <property type="match status" value="1"/>
</dbReference>
<organism evidence="1 2">
    <name type="scientific">Faecalicatena contorta</name>
    <dbReference type="NCBI Taxonomy" id="39482"/>
    <lineage>
        <taxon>Bacteria</taxon>
        <taxon>Bacillati</taxon>
        <taxon>Bacillota</taxon>
        <taxon>Clostridia</taxon>
        <taxon>Lachnospirales</taxon>
        <taxon>Lachnospiraceae</taxon>
        <taxon>Faecalicatena</taxon>
    </lineage>
</organism>
<dbReference type="InterPro" id="IPR009499">
    <property type="entry name" value="AllG-like"/>
</dbReference>
<accession>A0A315ZT87</accession>
<dbReference type="Gene3D" id="3.90.1710.10">
    <property type="entry name" value="Enterococcus faecalis V583 domain"/>
    <property type="match status" value="1"/>
</dbReference>
<gene>
    <name evidence="1" type="ORF">SAMN05216529_11091</name>
</gene>
<dbReference type="RefSeq" id="WP_242992424.1">
    <property type="nucleotide sequence ID" value="NZ_QGDS01000010.1"/>
</dbReference>
<dbReference type="Gene3D" id="3.90.1700.10">
    <property type="entry name" value="v583 domain like"/>
    <property type="match status" value="1"/>
</dbReference>
<dbReference type="InterPro" id="IPR024033">
    <property type="entry name" value="OXTCase_su_AllG_h-dom"/>
</dbReference>
<evidence type="ECO:0000313" key="1">
    <source>
        <dbReference type="EMBL" id="SUQ15188.1"/>
    </source>
</evidence>
<reference evidence="2" key="1">
    <citation type="submission" date="2017-07" db="EMBL/GenBank/DDBJ databases">
        <authorList>
            <person name="Varghese N."/>
            <person name="Submissions S."/>
        </authorList>
    </citation>
    <scope>NUCLEOTIDE SEQUENCE [LARGE SCALE GENOMIC DNA]</scope>
    <source>
        <strain evidence="2">NLAE-zl-C134</strain>
    </source>
</reference>
<protein>
    <recommendedName>
        <fullName evidence="3">DUF1116 domain-containing protein</fullName>
    </recommendedName>
</protein>
<dbReference type="Pfam" id="PF06545">
    <property type="entry name" value="AllG"/>
    <property type="match status" value="1"/>
</dbReference>
<dbReference type="Proteomes" id="UP000254051">
    <property type="component" value="Unassembled WGS sequence"/>
</dbReference>
<evidence type="ECO:0000313" key="2">
    <source>
        <dbReference type="Proteomes" id="UP000254051"/>
    </source>
</evidence>
<sequence length="422" mass="45628">MSYQTIDDANQAVIEKIVAANPVLLDVVPAKTVIREFEEGKVLLHAGPPILWENMPDPMQGSCIGAVLFEGWAADETEARRMLTEGEVTFIPCHHVQAVGPMGGLTSANMPVFVVENTTDGNRAYCTMNEGIGKVLRFGAYSQEVVDRLTWMKNVLGPILGKAIRTLDGGINVGPMMAKAIAMGDEFHQRNIAGSLVFMKEVVPIITRLDIDEKEKQEVIQFLADTDQFFLNIMMATGKAIMDGARLIQEGTVVTAMCRNGENFGIRISGMGDEWFTAPVNTPQGLYFTGYDGEDASPDMGDSAITETFGVGGMAMIAAPAVTRFVGAGGYEDARDTSEEMMEICIGRNPNFTIPTWSFQGICLGIDARKVVEKGITPVINTGIAHKVAGYGQIGAGTVHPPIQCFEKAVLGYAQKLGYQKK</sequence>
<evidence type="ECO:0008006" key="3">
    <source>
        <dbReference type="Google" id="ProtNLM"/>
    </source>
</evidence>
<proteinExistence type="predicted"/>
<keyword evidence="2" id="KW-1185">Reference proteome</keyword>
<name>A0A315ZT87_9FIRM</name>
<dbReference type="EMBL" id="UHJJ01000010">
    <property type="protein sequence ID" value="SUQ15188.1"/>
    <property type="molecule type" value="Genomic_DNA"/>
</dbReference>